<protein>
    <recommendedName>
        <fullName evidence="6">FAD-binding PCMH-type domain-containing protein</fullName>
    </recommendedName>
</protein>
<gene>
    <name evidence="7" type="ORF">VV01_11930</name>
</gene>
<comment type="similarity">
    <text evidence="2">Belongs to the oxygen-dependent FAD-linked oxidoreductase family.</text>
</comment>
<accession>A0A0L6CP32</accession>
<evidence type="ECO:0000256" key="2">
    <source>
        <dbReference type="ARBA" id="ARBA00005466"/>
    </source>
</evidence>
<evidence type="ECO:0000259" key="6">
    <source>
        <dbReference type="PROSITE" id="PS51387"/>
    </source>
</evidence>
<dbReference type="Gene3D" id="3.30.43.10">
    <property type="entry name" value="Uridine Diphospho-n-acetylenolpyruvylglucosamine Reductase, domain 2"/>
    <property type="match status" value="1"/>
</dbReference>
<dbReference type="PROSITE" id="PS51387">
    <property type="entry name" value="FAD_PCMH"/>
    <property type="match status" value="1"/>
</dbReference>
<dbReference type="Gene3D" id="3.30.465.10">
    <property type="match status" value="1"/>
</dbReference>
<dbReference type="PATRIC" id="fig|1631356.3.peg.2333"/>
<dbReference type="InterPro" id="IPR012951">
    <property type="entry name" value="BBE"/>
</dbReference>
<dbReference type="STRING" id="1631356.VV01_11930"/>
<dbReference type="InterPro" id="IPR036318">
    <property type="entry name" value="FAD-bd_PCMH-like_sf"/>
</dbReference>
<keyword evidence="8" id="KW-1185">Reference proteome</keyword>
<sequence length="447" mass="46536">MSTAARVLAPPAPDELGEVLVPGDPAYDDAARTFFAAGTPDVVLRPRDVAQVQAAVQYAVAAGLEISVRSGGHSGAGLSTHTSGAVIDLAHLDGIDVDPARRLVRVGVGATWGAVADTLQEYDLGISSGDTRSVGVGGLALGGGIGWMVREHGLTIDAIVAAQVVTADGAVHEIDETHEPDLFWAVRGGGGNVGVVTRLDLIAQPVAGVQFGTITYAVADVPWLITRWRDVMRAADRRLSSTLVLMPGMMGNAPSVLLTVCFADDDEAGADAAIEPLLGIGEVLRCDLAQLPYAQVLADEQGLPPGLRMVVRNALPSELTDDLVWAIDKAWTDRDVMVALRSLGGAVADVAPDATAFAHRDAEVMLQIGGVVPPGAPDPLASRWPAVAAQAEGGAYAGFLSTADADDVAAVFPEPTRRRLAHTKAEYDPANVFHRNHNVPPATHEEA</sequence>
<evidence type="ECO:0000313" key="7">
    <source>
        <dbReference type="EMBL" id="KNX39420.1"/>
    </source>
</evidence>
<name>A0A0L6CP32_9MICO</name>
<comment type="cofactor">
    <cofactor evidence="1">
        <name>FAD</name>
        <dbReference type="ChEBI" id="CHEBI:57692"/>
    </cofactor>
</comment>
<dbReference type="InterPro" id="IPR016169">
    <property type="entry name" value="FAD-bd_PCMH_sub2"/>
</dbReference>
<dbReference type="Pfam" id="PF01565">
    <property type="entry name" value="FAD_binding_4"/>
    <property type="match status" value="1"/>
</dbReference>
<dbReference type="Pfam" id="PF08031">
    <property type="entry name" value="BBE"/>
    <property type="match status" value="1"/>
</dbReference>
<evidence type="ECO:0000256" key="4">
    <source>
        <dbReference type="ARBA" id="ARBA00022827"/>
    </source>
</evidence>
<dbReference type="EMBL" id="LAIR01000002">
    <property type="protein sequence ID" value="KNX39420.1"/>
    <property type="molecule type" value="Genomic_DNA"/>
</dbReference>
<dbReference type="PANTHER" id="PTHR42973:SF39">
    <property type="entry name" value="FAD-BINDING PCMH-TYPE DOMAIN-CONTAINING PROTEIN"/>
    <property type="match status" value="1"/>
</dbReference>
<dbReference type="Gene3D" id="3.40.462.20">
    <property type="match status" value="1"/>
</dbReference>
<reference evidence="8" key="1">
    <citation type="submission" date="2015-03" db="EMBL/GenBank/DDBJ databases">
        <title>Luteipulveratus halotolerans sp. nov., a novel actinobacterium (Dermacoccaceae) from Sarawak, Malaysia.</title>
        <authorList>
            <person name="Juboi H."/>
            <person name="Basik A."/>
            <person name="Shamsul S.S."/>
            <person name="Arnold P."/>
            <person name="Schmitt E.K."/>
            <person name="Sanglier J.-J."/>
            <person name="Yeo T."/>
        </authorList>
    </citation>
    <scope>NUCLEOTIDE SEQUENCE [LARGE SCALE GENOMIC DNA]</scope>
    <source>
        <strain evidence="8">C296001</strain>
    </source>
</reference>
<keyword evidence="3" id="KW-0285">Flavoprotein</keyword>
<feature type="domain" description="FAD-binding PCMH-type" evidence="6">
    <location>
        <begin position="36"/>
        <end position="206"/>
    </location>
</feature>
<dbReference type="RefSeq" id="WP_071606559.1">
    <property type="nucleotide sequence ID" value="NZ_LAIR01000002.1"/>
</dbReference>
<proteinExistence type="inferred from homology"/>
<dbReference type="InterPro" id="IPR006094">
    <property type="entry name" value="Oxid_FAD_bind_N"/>
</dbReference>
<dbReference type="InterPro" id="IPR016167">
    <property type="entry name" value="FAD-bd_PCMH_sub1"/>
</dbReference>
<comment type="caution">
    <text evidence="7">The sequence shown here is derived from an EMBL/GenBank/DDBJ whole genome shotgun (WGS) entry which is preliminary data.</text>
</comment>
<evidence type="ECO:0000256" key="1">
    <source>
        <dbReference type="ARBA" id="ARBA00001974"/>
    </source>
</evidence>
<keyword evidence="5" id="KW-0560">Oxidoreductase</keyword>
<dbReference type="PANTHER" id="PTHR42973">
    <property type="entry name" value="BINDING OXIDOREDUCTASE, PUTATIVE (AFU_ORTHOLOGUE AFUA_1G17690)-RELATED"/>
    <property type="match status" value="1"/>
</dbReference>
<dbReference type="InterPro" id="IPR016166">
    <property type="entry name" value="FAD-bd_PCMH"/>
</dbReference>
<evidence type="ECO:0000256" key="3">
    <source>
        <dbReference type="ARBA" id="ARBA00022630"/>
    </source>
</evidence>
<organism evidence="7 8">
    <name type="scientific">Luteipulveratus halotolerans</name>
    <dbReference type="NCBI Taxonomy" id="1631356"/>
    <lineage>
        <taxon>Bacteria</taxon>
        <taxon>Bacillati</taxon>
        <taxon>Actinomycetota</taxon>
        <taxon>Actinomycetes</taxon>
        <taxon>Micrococcales</taxon>
        <taxon>Dermacoccaceae</taxon>
        <taxon>Luteipulveratus</taxon>
    </lineage>
</organism>
<dbReference type="Proteomes" id="UP000037397">
    <property type="component" value="Unassembled WGS sequence"/>
</dbReference>
<dbReference type="AlphaFoldDB" id="A0A0L6CP32"/>
<dbReference type="SUPFAM" id="SSF56176">
    <property type="entry name" value="FAD-binding/transporter-associated domain-like"/>
    <property type="match status" value="1"/>
</dbReference>
<dbReference type="GO" id="GO:0071949">
    <property type="term" value="F:FAD binding"/>
    <property type="evidence" value="ECO:0007669"/>
    <property type="project" value="InterPro"/>
</dbReference>
<evidence type="ECO:0000256" key="5">
    <source>
        <dbReference type="ARBA" id="ARBA00023002"/>
    </source>
</evidence>
<dbReference type="GO" id="GO:0016491">
    <property type="term" value="F:oxidoreductase activity"/>
    <property type="evidence" value="ECO:0007669"/>
    <property type="project" value="UniProtKB-KW"/>
</dbReference>
<dbReference type="InterPro" id="IPR050416">
    <property type="entry name" value="FAD-linked_Oxidoreductase"/>
</dbReference>
<evidence type="ECO:0000313" key="8">
    <source>
        <dbReference type="Proteomes" id="UP000037397"/>
    </source>
</evidence>
<keyword evidence="4" id="KW-0274">FAD</keyword>